<keyword evidence="1" id="KW-0732">Signal</keyword>
<evidence type="ECO:0000313" key="3">
    <source>
        <dbReference type="Proteomes" id="UP000486602"/>
    </source>
</evidence>
<dbReference type="RefSeq" id="WP_163283398.1">
    <property type="nucleotide sequence ID" value="NZ_JAAGVY010000004.1"/>
</dbReference>
<dbReference type="PROSITE" id="PS51257">
    <property type="entry name" value="PROKAR_LIPOPROTEIN"/>
    <property type="match status" value="1"/>
</dbReference>
<feature type="signal peptide" evidence="1">
    <location>
        <begin position="1"/>
        <end position="21"/>
    </location>
</feature>
<dbReference type="InterPro" id="IPR013783">
    <property type="entry name" value="Ig-like_fold"/>
</dbReference>
<dbReference type="Pfam" id="PF07610">
    <property type="entry name" value="DUF1573"/>
    <property type="match status" value="1"/>
</dbReference>
<evidence type="ECO:0000256" key="1">
    <source>
        <dbReference type="SAM" id="SignalP"/>
    </source>
</evidence>
<gene>
    <name evidence="2" type="ORF">G3O08_04045</name>
</gene>
<organism evidence="2 3">
    <name type="scientific">Cryomorpha ignava</name>
    <dbReference type="NCBI Taxonomy" id="101383"/>
    <lineage>
        <taxon>Bacteria</taxon>
        <taxon>Pseudomonadati</taxon>
        <taxon>Bacteroidota</taxon>
        <taxon>Flavobacteriia</taxon>
        <taxon>Flavobacteriales</taxon>
        <taxon>Cryomorphaceae</taxon>
        <taxon>Cryomorpha</taxon>
    </lineage>
</organism>
<proteinExistence type="predicted"/>
<reference evidence="2 3" key="1">
    <citation type="submission" date="2020-02" db="EMBL/GenBank/DDBJ databases">
        <title>Out from the shadows clarifying the taxonomy of the family Cryomorphaceae and related taxa by utilizing the GTDB taxonomic framework.</title>
        <authorList>
            <person name="Bowman J.P."/>
        </authorList>
    </citation>
    <scope>NUCLEOTIDE SEQUENCE [LARGE SCALE GENOMIC DNA]</scope>
    <source>
        <strain evidence="2 3">QSSC 1-22</strain>
    </source>
</reference>
<feature type="chain" id="PRO_5029544753" evidence="1">
    <location>
        <begin position="22"/>
        <end position="160"/>
    </location>
</feature>
<protein>
    <submittedName>
        <fullName evidence="2">DUF1573 domain-containing protein</fullName>
    </submittedName>
</protein>
<dbReference type="EMBL" id="JAAGVY010000004">
    <property type="protein sequence ID" value="NEN22677.1"/>
    <property type="molecule type" value="Genomic_DNA"/>
</dbReference>
<comment type="caution">
    <text evidence="2">The sequence shown here is derived from an EMBL/GenBank/DDBJ whole genome shotgun (WGS) entry which is preliminary data.</text>
</comment>
<evidence type="ECO:0000313" key="2">
    <source>
        <dbReference type="EMBL" id="NEN22677.1"/>
    </source>
</evidence>
<dbReference type="PANTHER" id="PTHR37833:SF1">
    <property type="entry name" value="SIGNAL PEPTIDE PROTEIN"/>
    <property type="match status" value="1"/>
</dbReference>
<dbReference type="PANTHER" id="PTHR37833">
    <property type="entry name" value="LIPOPROTEIN-RELATED"/>
    <property type="match status" value="1"/>
</dbReference>
<dbReference type="InterPro" id="IPR011467">
    <property type="entry name" value="DUF1573"/>
</dbReference>
<accession>A0A7K3WM05</accession>
<keyword evidence="3" id="KW-1185">Reference proteome</keyword>
<dbReference type="Gene3D" id="2.60.40.10">
    <property type="entry name" value="Immunoglobulins"/>
    <property type="match status" value="1"/>
</dbReference>
<dbReference type="Proteomes" id="UP000486602">
    <property type="component" value="Unassembled WGS sequence"/>
</dbReference>
<sequence length="160" mass="17500">MGLSTKKYIFLFLFATFVLVACDTKTTDRSIGTDVIDNPATLNGKKTKMPKIEFEETEYNSGKITQGEVLNYIYKFENTGDAPLVISAVTGSCGCTIPRSYPTGKIMPGEGGEIDVEFNSDNKWGEQTITISVATNAMPAATMLYIKSNIVVPDNMKMNN</sequence>
<dbReference type="AlphaFoldDB" id="A0A7K3WM05"/>
<name>A0A7K3WM05_9FLAO</name>